<dbReference type="STRING" id="283786.SAMN04487990_10894"/>
<dbReference type="OrthoDB" id="1443888at2"/>
<dbReference type="AlphaFoldDB" id="A0A1H3ZCP0"/>
<keyword evidence="2" id="KW-1185">Reference proteome</keyword>
<evidence type="ECO:0000313" key="2">
    <source>
        <dbReference type="Proteomes" id="UP000198846"/>
    </source>
</evidence>
<dbReference type="Proteomes" id="UP000198846">
    <property type="component" value="Unassembled WGS sequence"/>
</dbReference>
<reference evidence="1 2" key="1">
    <citation type="submission" date="2016-10" db="EMBL/GenBank/DDBJ databases">
        <authorList>
            <person name="de Groot N.N."/>
        </authorList>
    </citation>
    <scope>NUCLEOTIDE SEQUENCE [LARGE SCALE GENOMIC DNA]</scope>
    <source>
        <strain evidence="1 2">DSM 23842</strain>
    </source>
</reference>
<proteinExistence type="predicted"/>
<dbReference type="InterPro" id="IPR014710">
    <property type="entry name" value="RmlC-like_jellyroll"/>
</dbReference>
<dbReference type="RefSeq" id="WP_092133566.1">
    <property type="nucleotide sequence ID" value="NZ_FNQK01000008.1"/>
</dbReference>
<gene>
    <name evidence="1" type="ORF">SAMN04487990_10894</name>
</gene>
<evidence type="ECO:0000313" key="1">
    <source>
        <dbReference type="EMBL" id="SEA21569.1"/>
    </source>
</evidence>
<dbReference type="EMBL" id="FNQK01000008">
    <property type="protein sequence ID" value="SEA21569.1"/>
    <property type="molecule type" value="Genomic_DNA"/>
</dbReference>
<accession>A0A1H3ZCP0</accession>
<sequence length="100" mass="11505">MNILNNIAQGLEHSEQVVFKDLFRSENSKLTAVCLNRDVALPKSIAFTKTKIVVVKGEIDVNMEHFSYRLAMFDTFNMPLEETYSIQAYNDAIYLVLKEQ</sequence>
<protein>
    <submittedName>
        <fullName evidence="1">Uncharacterized protein</fullName>
    </submittedName>
</protein>
<dbReference type="Gene3D" id="2.60.120.10">
    <property type="entry name" value="Jelly Rolls"/>
    <property type="match status" value="1"/>
</dbReference>
<organism evidence="1 2">
    <name type="scientific">Bizionia paragorgiae</name>
    <dbReference type="NCBI Taxonomy" id="283786"/>
    <lineage>
        <taxon>Bacteria</taxon>
        <taxon>Pseudomonadati</taxon>
        <taxon>Bacteroidota</taxon>
        <taxon>Flavobacteriia</taxon>
        <taxon>Flavobacteriales</taxon>
        <taxon>Flavobacteriaceae</taxon>
        <taxon>Bizionia</taxon>
    </lineage>
</organism>
<name>A0A1H3ZCP0_BIZPA</name>